<dbReference type="KEGG" id="hhg:XM38_039330"/>
<evidence type="ECO:0000256" key="1">
    <source>
        <dbReference type="SAM" id="MobiDB-lite"/>
    </source>
</evidence>
<sequence length="340" mass="37781">MKRDTDTVKQFLLWLLQDLDSPAPASSRSDEVFLKPNHGPSGIALQDTHDESWDPLDLEAPELWEQDSRVSQDTDGQPPILDLGEIPAVQDRFQALLKRQLQLDIERRPPLFPWEKELQDYPVDMPSELASTTPGPLPYLWLHQLRSLSLPTPLPDELLDTLLQRCQALIQRPLKSGVRLVKVVETLFPEQPQAVERLAGMVLTPAYRGQLMTDPGTTELTYDQANPQQQMALSLLAARQIFDTLILDLSAQQPQVSRQWMTDVGLLRLTASYEAEAARVMVQAELPAAGRVSLGQAPQRATSTSSTGPVTVTLEDVSAQVYALEVELAGTALQFAIHLT</sequence>
<evidence type="ECO:0000313" key="2">
    <source>
        <dbReference type="EMBL" id="ASC72972.1"/>
    </source>
</evidence>
<dbReference type="STRING" id="1641165.XM38_09690"/>
<name>A0A1Z3HRU1_9CYAN</name>
<feature type="region of interest" description="Disordered" evidence="1">
    <location>
        <begin position="21"/>
        <end position="48"/>
    </location>
</feature>
<dbReference type="AlphaFoldDB" id="A0A1Z3HRU1"/>
<gene>
    <name evidence="2" type="ORF">XM38_039330</name>
</gene>
<protein>
    <recommendedName>
        <fullName evidence="4">PatU</fullName>
    </recommendedName>
</protein>
<evidence type="ECO:0008006" key="4">
    <source>
        <dbReference type="Google" id="ProtNLM"/>
    </source>
</evidence>
<dbReference type="Proteomes" id="UP000191901">
    <property type="component" value="Chromosome"/>
</dbReference>
<dbReference type="EMBL" id="CP021983">
    <property type="protein sequence ID" value="ASC72972.1"/>
    <property type="molecule type" value="Genomic_DNA"/>
</dbReference>
<proteinExistence type="predicted"/>
<accession>A0A1Z3HRU1</accession>
<evidence type="ECO:0000313" key="3">
    <source>
        <dbReference type="Proteomes" id="UP000191901"/>
    </source>
</evidence>
<reference evidence="2 3" key="1">
    <citation type="journal article" date="2016" name="Biochim. Biophys. Acta">
        <title>Characterization of red-shifted phycobilisomes isolated from the chlorophyll f-containing cyanobacterium Halomicronema hongdechloris.</title>
        <authorList>
            <person name="Li Y."/>
            <person name="Lin Y."/>
            <person name="Garvey C.J."/>
            <person name="Birch D."/>
            <person name="Corkery R.W."/>
            <person name="Loughlin P.C."/>
            <person name="Scheer H."/>
            <person name="Willows R.D."/>
            <person name="Chen M."/>
        </authorList>
    </citation>
    <scope>NUCLEOTIDE SEQUENCE [LARGE SCALE GENOMIC DNA]</scope>
    <source>
        <strain evidence="2 3">C2206</strain>
    </source>
</reference>
<keyword evidence="3" id="KW-1185">Reference proteome</keyword>
<organism evidence="2 3">
    <name type="scientific">Halomicronema hongdechloris C2206</name>
    <dbReference type="NCBI Taxonomy" id="1641165"/>
    <lineage>
        <taxon>Bacteria</taxon>
        <taxon>Bacillati</taxon>
        <taxon>Cyanobacteriota</taxon>
        <taxon>Cyanophyceae</taxon>
        <taxon>Nodosilineales</taxon>
        <taxon>Nodosilineaceae</taxon>
        <taxon>Halomicronema</taxon>
    </lineage>
</organism>